<organism evidence="2 3">
    <name type="scientific">Rainbow trout orthomyxovirus-1</name>
    <dbReference type="NCBI Taxonomy" id="1954184"/>
    <lineage>
        <taxon>Viruses</taxon>
        <taxon>Riboviria</taxon>
        <taxon>Orthornavirae</taxon>
        <taxon>Negarnaviricota</taxon>
        <taxon>Polyploviricotina</taxon>
        <taxon>Insthoviricetes</taxon>
        <taxon>Articulavirales</taxon>
        <taxon>Orthomyxoviridae</taxon>
        <taxon>Mykissvirus</taxon>
        <taxon>Mykissvirus tructae</taxon>
    </lineage>
</organism>
<feature type="compositionally biased region" description="Polar residues" evidence="1">
    <location>
        <begin position="1"/>
        <end position="15"/>
    </location>
</feature>
<dbReference type="GeneID" id="80550909"/>
<dbReference type="Proteomes" id="UP001055065">
    <property type="component" value="Genome"/>
</dbReference>
<reference evidence="2 3" key="1">
    <citation type="journal article" date="2017" name="Virus Res.">
        <title>Molecular characterization of a novel orthomyxovirus from rainbow and steelhead trout (Oncorhynchus mykiss).</title>
        <authorList>
            <person name="Batts W.N."/>
            <person name="LaPatra S.E."/>
            <person name="Katona R."/>
            <person name="Leis E."/>
            <person name="Ng T.F."/>
            <person name="Brieuc M.S."/>
            <person name="Breyta R.B."/>
            <person name="Purcell M.K."/>
            <person name="Conway C.M."/>
            <person name="Waltzek T.B."/>
            <person name="Delwart E."/>
            <person name="Winton J.R."/>
        </authorList>
    </citation>
    <scope>NUCLEOTIDE SEQUENCE [LARGE SCALE GENOMIC DNA]</scope>
    <source>
        <strain evidence="2 3">Rainbow/Idaho/347/1997</strain>
    </source>
</reference>
<keyword evidence="3" id="KW-1185">Reference proteome</keyword>
<dbReference type="RefSeq" id="YP_010840229.1">
    <property type="nucleotide sequence ID" value="NC_078525.1"/>
</dbReference>
<protein>
    <submittedName>
        <fullName evidence="2">Nuclear export protein</fullName>
    </submittedName>
</protein>
<evidence type="ECO:0000313" key="2">
    <source>
        <dbReference type="EMBL" id="AQM37680.1"/>
    </source>
</evidence>
<sequence length="143" mass="16196">MIRQSSTSLSQNQQMSKEDPGHTRLVPELTQMMGSLSFTWRPDREGEMEDLRESWRWRLEPETSTFFGPGVSIAALGYLARLKGSTASGATDAGLKLILEQLQQNGESTLDYVNKTVFLLQSPMWSGEDIESMMENERNIFET</sequence>
<feature type="region of interest" description="Disordered" evidence="1">
    <location>
        <begin position="1"/>
        <end position="25"/>
    </location>
</feature>
<proteinExistence type="predicted"/>
<gene>
    <name evidence="2" type="primary">NS1-NEP</name>
</gene>
<name>A0A1Q1MMF1_9ORTO</name>
<evidence type="ECO:0000256" key="1">
    <source>
        <dbReference type="SAM" id="MobiDB-lite"/>
    </source>
</evidence>
<dbReference type="EMBL" id="KX882067">
    <property type="protein sequence ID" value="AQM37680.1"/>
    <property type="molecule type" value="Viral_cRNA"/>
</dbReference>
<evidence type="ECO:0000313" key="3">
    <source>
        <dbReference type="Proteomes" id="UP001055065"/>
    </source>
</evidence>
<accession>A0A1Q1MMF1</accession>